<feature type="transmembrane region" description="Helical" evidence="2">
    <location>
        <begin position="128"/>
        <end position="147"/>
    </location>
</feature>
<reference evidence="3 4" key="1">
    <citation type="submission" date="2015-01" db="EMBL/GenBank/DDBJ databases">
        <title>Evolution of Trichinella species and genotypes.</title>
        <authorList>
            <person name="Korhonen P.K."/>
            <person name="Edoardo P."/>
            <person name="Giuseppe L.R."/>
            <person name="Gasser R.B."/>
        </authorList>
    </citation>
    <scope>NUCLEOTIDE SEQUENCE [LARGE SCALE GENOMIC DNA]</scope>
    <source>
        <strain evidence="3">ISS37</strain>
    </source>
</reference>
<sequence>LMGKESTVSRLDDSDSNAAQIMNDEDEPAENSAPVCEDLRMACNLPPPGAISSSEGSCNDSQNLVRQLRRRFSRQPWRRRWWWMDSTSICYGVISLLMISVGILISVLTSKSDALVITYDRRGTSPQVWIVGPIFVICGVLVLMKAITRLYKMFNPEPFNFFSTNSSQSVDGTCPVLPSYSMALDAPIPSTVIEDEDKSFEPISTEDIDHESSSFFNMEPPPTYTEALQILRQSIRRREMPETRNDLPSTSSNFFASRTSSLHRLTTVCRWRREKVTRRRAIRCHSWAGPTSTSN</sequence>
<feature type="non-terminal residue" evidence="3">
    <location>
        <position position="1"/>
    </location>
</feature>
<proteinExistence type="predicted"/>
<organism evidence="3 4">
    <name type="scientific">Trichinella nelsoni</name>
    <dbReference type="NCBI Taxonomy" id="6336"/>
    <lineage>
        <taxon>Eukaryota</taxon>
        <taxon>Metazoa</taxon>
        <taxon>Ecdysozoa</taxon>
        <taxon>Nematoda</taxon>
        <taxon>Enoplea</taxon>
        <taxon>Dorylaimia</taxon>
        <taxon>Trichinellida</taxon>
        <taxon>Trichinellidae</taxon>
        <taxon>Trichinella</taxon>
    </lineage>
</organism>
<dbReference type="Proteomes" id="UP000054630">
    <property type="component" value="Unassembled WGS sequence"/>
</dbReference>
<keyword evidence="2" id="KW-0472">Membrane</keyword>
<evidence type="ECO:0000313" key="3">
    <source>
        <dbReference type="EMBL" id="KRX27886.1"/>
    </source>
</evidence>
<comment type="caution">
    <text evidence="3">The sequence shown here is derived from an EMBL/GenBank/DDBJ whole genome shotgun (WGS) entry which is preliminary data.</text>
</comment>
<gene>
    <name evidence="3" type="ORF">T07_5754</name>
</gene>
<dbReference type="EMBL" id="JYDL01000002">
    <property type="protein sequence ID" value="KRX27886.1"/>
    <property type="molecule type" value="Genomic_DNA"/>
</dbReference>
<keyword evidence="2" id="KW-1133">Transmembrane helix</keyword>
<keyword evidence="4" id="KW-1185">Reference proteome</keyword>
<evidence type="ECO:0008006" key="5">
    <source>
        <dbReference type="Google" id="ProtNLM"/>
    </source>
</evidence>
<dbReference type="AlphaFoldDB" id="A0A0V0SMA5"/>
<accession>A0A0V0SMA5</accession>
<evidence type="ECO:0000313" key="4">
    <source>
        <dbReference type="Proteomes" id="UP000054630"/>
    </source>
</evidence>
<keyword evidence="2" id="KW-0812">Transmembrane</keyword>
<dbReference type="OrthoDB" id="6606882at2759"/>
<evidence type="ECO:0000256" key="1">
    <source>
        <dbReference type="SAM" id="MobiDB-lite"/>
    </source>
</evidence>
<protein>
    <recommendedName>
        <fullName evidence="5">Transmembrane protein</fullName>
    </recommendedName>
</protein>
<feature type="region of interest" description="Disordered" evidence="1">
    <location>
        <begin position="1"/>
        <end position="33"/>
    </location>
</feature>
<evidence type="ECO:0000256" key="2">
    <source>
        <dbReference type="SAM" id="Phobius"/>
    </source>
</evidence>
<name>A0A0V0SMA5_9BILA</name>
<feature type="transmembrane region" description="Helical" evidence="2">
    <location>
        <begin position="88"/>
        <end position="108"/>
    </location>
</feature>